<comment type="subcellular location">
    <subcellularLocation>
        <location evidence="2 8">Mitochondrion inner membrane</location>
        <topology evidence="2 8">Peripheral membrane protein</topology>
        <orientation evidence="2 8">Matrix side</orientation>
    </subcellularLocation>
</comment>
<dbReference type="AlphaFoldDB" id="A0A1L9VX08"/>
<reference evidence="11" key="1">
    <citation type="journal article" date="2017" name="Genome Biol.">
        <title>Comparative genomics reveals high biological diversity and specific adaptations in the industrially and medically important fungal genus Aspergillus.</title>
        <authorList>
            <person name="de Vries R.P."/>
            <person name="Riley R."/>
            <person name="Wiebenga A."/>
            <person name="Aguilar-Osorio G."/>
            <person name="Amillis S."/>
            <person name="Uchima C.A."/>
            <person name="Anderluh G."/>
            <person name="Asadollahi M."/>
            <person name="Askin M."/>
            <person name="Barry K."/>
            <person name="Battaglia E."/>
            <person name="Bayram O."/>
            <person name="Benocci T."/>
            <person name="Braus-Stromeyer S.A."/>
            <person name="Caldana C."/>
            <person name="Canovas D."/>
            <person name="Cerqueira G.C."/>
            <person name="Chen F."/>
            <person name="Chen W."/>
            <person name="Choi C."/>
            <person name="Clum A."/>
            <person name="Dos Santos R.A."/>
            <person name="Damasio A.R."/>
            <person name="Diallinas G."/>
            <person name="Emri T."/>
            <person name="Fekete E."/>
            <person name="Flipphi M."/>
            <person name="Freyberg S."/>
            <person name="Gallo A."/>
            <person name="Gournas C."/>
            <person name="Habgood R."/>
            <person name="Hainaut M."/>
            <person name="Harispe M.L."/>
            <person name="Henrissat B."/>
            <person name="Hilden K.S."/>
            <person name="Hope R."/>
            <person name="Hossain A."/>
            <person name="Karabika E."/>
            <person name="Karaffa L."/>
            <person name="Karanyi Z."/>
            <person name="Krasevec N."/>
            <person name="Kuo A."/>
            <person name="Kusch H."/>
            <person name="LaButti K."/>
            <person name="Lagendijk E.L."/>
            <person name="Lapidus A."/>
            <person name="Levasseur A."/>
            <person name="Lindquist E."/>
            <person name="Lipzen A."/>
            <person name="Logrieco A.F."/>
            <person name="MacCabe A."/>
            <person name="Maekelae M.R."/>
            <person name="Malavazi I."/>
            <person name="Melin P."/>
            <person name="Meyer V."/>
            <person name="Mielnichuk N."/>
            <person name="Miskei M."/>
            <person name="Molnar A.P."/>
            <person name="Mule G."/>
            <person name="Ngan C.Y."/>
            <person name="Orejas M."/>
            <person name="Orosz E."/>
            <person name="Ouedraogo J.P."/>
            <person name="Overkamp K.M."/>
            <person name="Park H.-S."/>
            <person name="Perrone G."/>
            <person name="Piumi F."/>
            <person name="Punt P.J."/>
            <person name="Ram A.F."/>
            <person name="Ramon A."/>
            <person name="Rauscher S."/>
            <person name="Record E."/>
            <person name="Riano-Pachon D.M."/>
            <person name="Robert V."/>
            <person name="Roehrig J."/>
            <person name="Ruller R."/>
            <person name="Salamov A."/>
            <person name="Salih N.S."/>
            <person name="Samson R.A."/>
            <person name="Sandor E."/>
            <person name="Sanguinetti M."/>
            <person name="Schuetze T."/>
            <person name="Sepcic K."/>
            <person name="Shelest E."/>
            <person name="Sherlock G."/>
            <person name="Sophianopoulou V."/>
            <person name="Squina F.M."/>
            <person name="Sun H."/>
            <person name="Susca A."/>
            <person name="Todd R.B."/>
            <person name="Tsang A."/>
            <person name="Unkles S.E."/>
            <person name="van de Wiele N."/>
            <person name="van Rossen-Uffink D."/>
            <person name="Oliveira J.V."/>
            <person name="Vesth T.C."/>
            <person name="Visser J."/>
            <person name="Yu J.-H."/>
            <person name="Zhou M."/>
            <person name="Andersen M.R."/>
            <person name="Archer D.B."/>
            <person name="Baker S.E."/>
            <person name="Benoit I."/>
            <person name="Brakhage A.A."/>
            <person name="Braus G.H."/>
            <person name="Fischer R."/>
            <person name="Frisvad J.C."/>
            <person name="Goldman G.H."/>
            <person name="Houbraken J."/>
            <person name="Oakley B."/>
            <person name="Pocsi I."/>
            <person name="Scazzocchio C."/>
            <person name="Seiboth B."/>
            <person name="vanKuyk P.A."/>
            <person name="Wortman J."/>
            <person name="Dyer P.S."/>
            <person name="Grigoriev I.V."/>
        </authorList>
    </citation>
    <scope>NUCLEOTIDE SEQUENCE [LARGE SCALE GENOMIC DNA]</scope>
    <source>
        <strain evidence="11">CBS 516.65</strain>
    </source>
</reference>
<dbReference type="GO" id="GO:0005743">
    <property type="term" value="C:mitochondrial inner membrane"/>
    <property type="evidence" value="ECO:0007669"/>
    <property type="project" value="UniProtKB-SubCell"/>
</dbReference>
<evidence type="ECO:0000256" key="8">
    <source>
        <dbReference type="RuleBase" id="RU367062"/>
    </source>
</evidence>
<keyword evidence="4 8" id="KW-0999">Mitochondrion inner membrane</keyword>
<dbReference type="FunFam" id="3.30.460.10:FF:000044">
    <property type="entry name" value="ATPase synthesis protein 25, mitochondrial"/>
    <property type="match status" value="1"/>
</dbReference>
<feature type="compositionally biased region" description="Polar residues" evidence="9">
    <location>
        <begin position="303"/>
        <end position="317"/>
    </location>
</feature>
<keyword evidence="7 8" id="KW-0472">Membrane</keyword>
<evidence type="ECO:0000256" key="7">
    <source>
        <dbReference type="ARBA" id="ARBA00023136"/>
    </source>
</evidence>
<dbReference type="RefSeq" id="XP_022405129.1">
    <property type="nucleotide sequence ID" value="XM_022545533.1"/>
</dbReference>
<dbReference type="EMBL" id="KV878889">
    <property type="protein sequence ID" value="OJJ88453.1"/>
    <property type="molecule type" value="Genomic_DNA"/>
</dbReference>
<evidence type="ECO:0000256" key="1">
    <source>
        <dbReference type="ARBA" id="ARBA00003470"/>
    </source>
</evidence>
<keyword evidence="11" id="KW-1185">Reference proteome</keyword>
<organism evidence="10 11">
    <name type="scientific">Aspergillus glaucus CBS 516.65</name>
    <dbReference type="NCBI Taxonomy" id="1160497"/>
    <lineage>
        <taxon>Eukaryota</taxon>
        <taxon>Fungi</taxon>
        <taxon>Dikarya</taxon>
        <taxon>Ascomycota</taxon>
        <taxon>Pezizomycotina</taxon>
        <taxon>Eurotiomycetes</taxon>
        <taxon>Eurotiomycetidae</taxon>
        <taxon>Eurotiales</taxon>
        <taxon>Aspergillaceae</taxon>
        <taxon>Aspergillus</taxon>
        <taxon>Aspergillus subgen. Aspergillus</taxon>
    </lineage>
</organism>
<dbReference type="GO" id="GO:0140053">
    <property type="term" value="P:mitochondrial gene expression"/>
    <property type="evidence" value="ECO:0007669"/>
    <property type="project" value="UniProtKB-UniRule"/>
</dbReference>
<protein>
    <recommendedName>
        <fullName evidence="8">ATPase synthesis protein 25</fullName>
    </recommendedName>
</protein>
<dbReference type="VEuPathDB" id="FungiDB:ASPGLDRAFT_42023"/>
<evidence type="ECO:0000256" key="2">
    <source>
        <dbReference type="ARBA" id="ARBA00004443"/>
    </source>
</evidence>
<dbReference type="GeneID" id="34461794"/>
<comment type="similarity">
    <text evidence="3 8">Belongs to the ATP25 family.</text>
</comment>
<evidence type="ECO:0000256" key="4">
    <source>
        <dbReference type="ARBA" id="ARBA00022792"/>
    </source>
</evidence>
<dbReference type="GO" id="GO:0048255">
    <property type="term" value="P:mRNA stabilization"/>
    <property type="evidence" value="ECO:0007669"/>
    <property type="project" value="TreeGrafter"/>
</dbReference>
<dbReference type="PANTHER" id="PTHR28087:SF1">
    <property type="entry name" value="ATPASE SYNTHESIS PROTEIN 25, MITOCHONDRIAL"/>
    <property type="match status" value="1"/>
</dbReference>
<keyword evidence="6 8" id="KW-0496">Mitochondrion</keyword>
<evidence type="ECO:0000256" key="6">
    <source>
        <dbReference type="ARBA" id="ARBA00023128"/>
    </source>
</evidence>
<feature type="region of interest" description="Disordered" evidence="9">
    <location>
        <begin position="51"/>
        <end position="85"/>
    </location>
</feature>
<evidence type="ECO:0000313" key="11">
    <source>
        <dbReference type="Proteomes" id="UP000184300"/>
    </source>
</evidence>
<comment type="function">
    <text evidence="1">Probable mitochondrial mRNA stabilization factor.</text>
</comment>
<feature type="region of interest" description="Disordered" evidence="9">
    <location>
        <begin position="290"/>
        <end position="317"/>
    </location>
</feature>
<sequence>MNRALMRGPLCHACRRDVIRTFSSFCGVSIPRHSLPSSRYTHVNTRAFSSVPRLRSDIPSSSPGSPPPAPSYKNVQIDNETPAPSQHVPWYLQEETPIAESQPVLSRDHLPELPEDPPAILPTLLEYTFKDLGLDNLKLFDLRHLETPPALGANVIMIIGTARSVKHLNVAADRLCRWLRSTYKLSPYADGLLGRNELKIKLRRKARRARIASQSGAIVDEKDDGITTGWICVNAGVVEEAPVVEQEDFQGFEGFGAINAGTRVVVQMFTEDKRAEVDLDGLWQGNLDRARRQKQRELESANAAGTENGATQQSQSQ</sequence>
<evidence type="ECO:0000313" key="10">
    <source>
        <dbReference type="EMBL" id="OJJ88453.1"/>
    </source>
</evidence>
<name>A0A1L9VX08_ASPGL</name>
<dbReference type="InterPro" id="IPR043519">
    <property type="entry name" value="NT_sf"/>
</dbReference>
<dbReference type="PANTHER" id="PTHR28087">
    <property type="entry name" value="ATPASE SYNTHESIS PROTEIN 25, MITOCHONDRIAL"/>
    <property type="match status" value="1"/>
</dbReference>
<dbReference type="Proteomes" id="UP000184300">
    <property type="component" value="Unassembled WGS sequence"/>
</dbReference>
<dbReference type="InterPro" id="IPR040152">
    <property type="entry name" value="Atp25"/>
</dbReference>
<keyword evidence="5 8" id="KW-0809">Transit peptide</keyword>
<feature type="compositionally biased region" description="Polar residues" evidence="9">
    <location>
        <begin position="73"/>
        <end position="84"/>
    </location>
</feature>
<dbReference type="Gene3D" id="3.30.460.10">
    <property type="entry name" value="Beta Polymerase, domain 2"/>
    <property type="match status" value="1"/>
</dbReference>
<comment type="function">
    <text evidence="8">Mitochondrial mRNA stabilization factor.</text>
</comment>
<proteinExistence type="inferred from homology"/>
<evidence type="ECO:0000256" key="3">
    <source>
        <dbReference type="ARBA" id="ARBA00010787"/>
    </source>
</evidence>
<evidence type="ECO:0000256" key="9">
    <source>
        <dbReference type="SAM" id="MobiDB-lite"/>
    </source>
</evidence>
<dbReference type="STRING" id="1160497.A0A1L9VX08"/>
<dbReference type="OrthoDB" id="107372at2759"/>
<evidence type="ECO:0000256" key="5">
    <source>
        <dbReference type="ARBA" id="ARBA00022946"/>
    </source>
</evidence>
<dbReference type="SUPFAM" id="SSF81301">
    <property type="entry name" value="Nucleotidyltransferase"/>
    <property type="match status" value="1"/>
</dbReference>
<gene>
    <name evidence="10" type="ORF">ASPGLDRAFT_42023</name>
</gene>
<accession>A0A1L9VX08</accession>